<keyword evidence="2" id="KW-0391">Immunity</keyword>
<dbReference type="InParanoid" id="A0A4W6CMH4"/>
<dbReference type="GO" id="GO:0005886">
    <property type="term" value="C:plasma membrane"/>
    <property type="evidence" value="ECO:0007669"/>
    <property type="project" value="TreeGrafter"/>
</dbReference>
<evidence type="ECO:0000256" key="1">
    <source>
        <dbReference type="ARBA" id="ARBA00022729"/>
    </source>
</evidence>
<dbReference type="Proteomes" id="UP000314980">
    <property type="component" value="Unassembled WGS sequence"/>
</dbReference>
<name>A0A4W6CMH4_LATCA</name>
<evidence type="ECO:0000256" key="3">
    <source>
        <dbReference type="SAM" id="SignalP"/>
    </source>
</evidence>
<dbReference type="InterPro" id="IPR013783">
    <property type="entry name" value="Ig-like_fold"/>
</dbReference>
<dbReference type="GO" id="GO:0002376">
    <property type="term" value="P:immune system process"/>
    <property type="evidence" value="ECO:0007669"/>
    <property type="project" value="UniProtKB-KW"/>
</dbReference>
<dbReference type="AlphaFoldDB" id="A0A4W6CMH4"/>
<reference evidence="5" key="3">
    <citation type="submission" date="2025-09" db="UniProtKB">
        <authorList>
            <consortium name="Ensembl"/>
        </authorList>
    </citation>
    <scope>IDENTIFICATION</scope>
</reference>
<proteinExistence type="predicted"/>
<accession>A0A4W6CMH4</accession>
<feature type="chain" id="PRO_5021493987" description="Ig-like domain-containing protein" evidence="3">
    <location>
        <begin position="31"/>
        <end position="132"/>
    </location>
</feature>
<reference evidence="5" key="2">
    <citation type="submission" date="2025-08" db="UniProtKB">
        <authorList>
            <consortium name="Ensembl"/>
        </authorList>
    </citation>
    <scope>IDENTIFICATION</scope>
</reference>
<dbReference type="InterPro" id="IPR007110">
    <property type="entry name" value="Ig-like_dom"/>
</dbReference>
<dbReference type="PANTHER" id="PTHR23268:SF102">
    <property type="entry name" value="IMMUNOGLOBULIN V-SET DOMAIN-CONTAINING PROTEIN"/>
    <property type="match status" value="1"/>
</dbReference>
<evidence type="ECO:0000256" key="2">
    <source>
        <dbReference type="ARBA" id="ARBA00022859"/>
    </source>
</evidence>
<protein>
    <recommendedName>
        <fullName evidence="4">Ig-like domain-containing protein</fullName>
    </recommendedName>
</protein>
<dbReference type="Ensembl" id="ENSLCAT00010013857.1">
    <property type="protein sequence ID" value="ENSLCAP00010013561.1"/>
    <property type="gene ID" value="ENSLCAG00010006447.1"/>
</dbReference>
<dbReference type="Pfam" id="PF07686">
    <property type="entry name" value="V-set"/>
    <property type="match status" value="1"/>
</dbReference>
<dbReference type="InterPro" id="IPR013106">
    <property type="entry name" value="Ig_V-set"/>
</dbReference>
<dbReference type="InterPro" id="IPR003598">
    <property type="entry name" value="Ig_sub2"/>
</dbReference>
<keyword evidence="6" id="KW-1185">Reference proteome</keyword>
<keyword evidence="1 3" id="KW-0732">Signal</keyword>
<dbReference type="CDD" id="cd00099">
    <property type="entry name" value="IgV"/>
    <property type="match status" value="1"/>
</dbReference>
<organism evidence="5 6">
    <name type="scientific">Lates calcarifer</name>
    <name type="common">Barramundi</name>
    <name type="synonym">Holocentrus calcarifer</name>
    <dbReference type="NCBI Taxonomy" id="8187"/>
    <lineage>
        <taxon>Eukaryota</taxon>
        <taxon>Metazoa</taxon>
        <taxon>Chordata</taxon>
        <taxon>Craniata</taxon>
        <taxon>Vertebrata</taxon>
        <taxon>Euteleostomi</taxon>
        <taxon>Actinopterygii</taxon>
        <taxon>Neopterygii</taxon>
        <taxon>Teleostei</taxon>
        <taxon>Neoteleostei</taxon>
        <taxon>Acanthomorphata</taxon>
        <taxon>Carangaria</taxon>
        <taxon>Carangaria incertae sedis</taxon>
        <taxon>Centropomidae</taxon>
        <taxon>Lates</taxon>
    </lineage>
</organism>
<dbReference type="SMART" id="SM00406">
    <property type="entry name" value="IGv"/>
    <property type="match status" value="1"/>
</dbReference>
<dbReference type="SMART" id="SM00408">
    <property type="entry name" value="IGc2"/>
    <property type="match status" value="1"/>
</dbReference>
<dbReference type="Gene3D" id="2.60.40.10">
    <property type="entry name" value="Immunoglobulins"/>
    <property type="match status" value="1"/>
</dbReference>
<sequence>MISVCTCSCLCCILLDALLIISLQVPLSVTKKPGEKVTIYCSHSIDDYDRILWYKQSNRELQFLGYIIINTAKSEDGVDVKIDGNANKGQNCTLTIEGLSLNDSAVYFCAASYHSATYHCSSVQKPAYLSLY</sequence>
<dbReference type="InterPro" id="IPR050413">
    <property type="entry name" value="TCR_beta_variable"/>
</dbReference>
<feature type="domain" description="Ig-like" evidence="4">
    <location>
        <begin position="34"/>
        <end position="130"/>
    </location>
</feature>
<evidence type="ECO:0000313" key="5">
    <source>
        <dbReference type="Ensembl" id="ENSLCAP00010013561.1"/>
    </source>
</evidence>
<evidence type="ECO:0000313" key="6">
    <source>
        <dbReference type="Proteomes" id="UP000314980"/>
    </source>
</evidence>
<dbReference type="SMART" id="SM00409">
    <property type="entry name" value="IG"/>
    <property type="match status" value="1"/>
</dbReference>
<dbReference type="GeneTree" id="ENSGT01110000267473"/>
<dbReference type="InterPro" id="IPR036179">
    <property type="entry name" value="Ig-like_dom_sf"/>
</dbReference>
<feature type="signal peptide" evidence="3">
    <location>
        <begin position="1"/>
        <end position="30"/>
    </location>
</feature>
<evidence type="ECO:0000259" key="4">
    <source>
        <dbReference type="PROSITE" id="PS50835"/>
    </source>
</evidence>
<dbReference type="GO" id="GO:0007166">
    <property type="term" value="P:cell surface receptor signaling pathway"/>
    <property type="evidence" value="ECO:0007669"/>
    <property type="project" value="TreeGrafter"/>
</dbReference>
<dbReference type="PANTHER" id="PTHR23268">
    <property type="entry name" value="T-CELL RECEPTOR BETA CHAIN"/>
    <property type="match status" value="1"/>
</dbReference>
<dbReference type="InterPro" id="IPR003599">
    <property type="entry name" value="Ig_sub"/>
</dbReference>
<reference evidence="6" key="1">
    <citation type="submission" date="2015-09" db="EMBL/GenBank/DDBJ databases">
        <authorList>
            <person name="Sai Rama Sridatta P."/>
        </authorList>
    </citation>
    <scope>NUCLEOTIDE SEQUENCE [LARGE SCALE GENOMIC DNA]</scope>
</reference>
<dbReference type="PROSITE" id="PS50835">
    <property type="entry name" value="IG_LIKE"/>
    <property type="match status" value="1"/>
</dbReference>
<dbReference type="SUPFAM" id="SSF48726">
    <property type="entry name" value="Immunoglobulin"/>
    <property type="match status" value="1"/>
</dbReference>
<dbReference type="STRING" id="8187.ENSLCAP00010013561"/>